<accession>A0A1X7UA20</accession>
<evidence type="ECO:0000256" key="3">
    <source>
        <dbReference type="ARBA" id="ARBA00022598"/>
    </source>
</evidence>
<dbReference type="EC" id="6.1.1.2" evidence="2"/>
<proteinExistence type="inferred from homology"/>
<dbReference type="InterPro" id="IPR002305">
    <property type="entry name" value="aa-tRNA-synth_Ic"/>
</dbReference>
<evidence type="ECO:0000256" key="4">
    <source>
        <dbReference type="ARBA" id="ARBA00022741"/>
    </source>
</evidence>
<dbReference type="AlphaFoldDB" id="A0A1X7UA20"/>
<sequence length="102" mass="11688">MSASDLTSFIFLKDTPKEIEQKINKYAFSGGCDTKEEHKKHGGNTDVDISYQYLTFFMEDDECLAEIEKNYKSRKLLTGQLKKSLLVCFKSLLGIIRQGVLR</sequence>
<reference evidence="11" key="1">
    <citation type="submission" date="2017-05" db="UniProtKB">
        <authorList>
            <consortium name="EnsemblMetazoa"/>
        </authorList>
    </citation>
    <scope>IDENTIFICATION</scope>
</reference>
<organism evidence="11">
    <name type="scientific">Amphimedon queenslandica</name>
    <name type="common">Sponge</name>
    <dbReference type="NCBI Taxonomy" id="400682"/>
    <lineage>
        <taxon>Eukaryota</taxon>
        <taxon>Metazoa</taxon>
        <taxon>Porifera</taxon>
        <taxon>Demospongiae</taxon>
        <taxon>Heteroscleromorpha</taxon>
        <taxon>Haplosclerida</taxon>
        <taxon>Niphatidae</taxon>
        <taxon>Amphimedon</taxon>
    </lineage>
</organism>
<evidence type="ECO:0000256" key="8">
    <source>
        <dbReference type="ARBA" id="ARBA00030268"/>
    </source>
</evidence>
<dbReference type="Gene3D" id="1.10.240.10">
    <property type="entry name" value="Tyrosyl-Transfer RNA Synthetase"/>
    <property type="match status" value="1"/>
</dbReference>
<dbReference type="SUPFAM" id="SSF52374">
    <property type="entry name" value="Nucleotidylyl transferase"/>
    <property type="match status" value="1"/>
</dbReference>
<dbReference type="PANTHER" id="PTHR10055:SF1">
    <property type="entry name" value="TRYPTOPHAN--TRNA LIGASE, CYTOPLASMIC"/>
    <property type="match status" value="1"/>
</dbReference>
<evidence type="ECO:0000256" key="6">
    <source>
        <dbReference type="ARBA" id="ARBA00022917"/>
    </source>
</evidence>
<dbReference type="GO" id="GO:0004830">
    <property type="term" value="F:tryptophan-tRNA ligase activity"/>
    <property type="evidence" value="ECO:0007669"/>
    <property type="project" value="UniProtKB-EC"/>
</dbReference>
<dbReference type="GO" id="GO:0006436">
    <property type="term" value="P:tryptophanyl-tRNA aminoacylation"/>
    <property type="evidence" value="ECO:0007669"/>
    <property type="project" value="TreeGrafter"/>
</dbReference>
<evidence type="ECO:0000256" key="2">
    <source>
        <dbReference type="ARBA" id="ARBA00013161"/>
    </source>
</evidence>
<comment type="catalytic activity">
    <reaction evidence="9">
        <text>tRNA(Trp) + L-tryptophan + ATP = L-tryptophyl-tRNA(Trp) + AMP + diphosphate + H(+)</text>
        <dbReference type="Rhea" id="RHEA:24080"/>
        <dbReference type="Rhea" id="RHEA-COMP:9671"/>
        <dbReference type="Rhea" id="RHEA-COMP:9705"/>
        <dbReference type="ChEBI" id="CHEBI:15378"/>
        <dbReference type="ChEBI" id="CHEBI:30616"/>
        <dbReference type="ChEBI" id="CHEBI:33019"/>
        <dbReference type="ChEBI" id="CHEBI:57912"/>
        <dbReference type="ChEBI" id="CHEBI:78442"/>
        <dbReference type="ChEBI" id="CHEBI:78535"/>
        <dbReference type="ChEBI" id="CHEBI:456215"/>
        <dbReference type="EC" id="6.1.1.2"/>
    </reaction>
</comment>
<dbReference type="GO" id="GO:0005737">
    <property type="term" value="C:cytoplasm"/>
    <property type="evidence" value="ECO:0007669"/>
    <property type="project" value="TreeGrafter"/>
</dbReference>
<dbReference type="STRING" id="400682.A0A1X7UA20"/>
<evidence type="ECO:0000256" key="1">
    <source>
        <dbReference type="ARBA" id="ARBA00005594"/>
    </source>
</evidence>
<dbReference type="PANTHER" id="PTHR10055">
    <property type="entry name" value="TRYPTOPHANYL-TRNA SYNTHETASE"/>
    <property type="match status" value="1"/>
</dbReference>
<keyword evidence="5 10" id="KW-0067">ATP-binding</keyword>
<dbReference type="InParanoid" id="A0A1X7UA20"/>
<comment type="similarity">
    <text evidence="1 10">Belongs to the class-I aminoacyl-tRNA synthetase family.</text>
</comment>
<evidence type="ECO:0000256" key="10">
    <source>
        <dbReference type="RuleBase" id="RU363036"/>
    </source>
</evidence>
<evidence type="ECO:0000313" key="11">
    <source>
        <dbReference type="EnsemblMetazoa" id="Aqu2.1.24802_001"/>
    </source>
</evidence>
<dbReference type="FunFam" id="1.10.240.10:FF:000007">
    <property type="entry name" value="Tryptophan--tRNA ligase"/>
    <property type="match status" value="1"/>
</dbReference>
<dbReference type="EnsemblMetazoa" id="Aqu2.1.24802_001">
    <property type="protein sequence ID" value="Aqu2.1.24802_001"/>
    <property type="gene ID" value="Aqu2.1.24802"/>
</dbReference>
<dbReference type="Pfam" id="PF00579">
    <property type="entry name" value="tRNA-synt_1b"/>
    <property type="match status" value="1"/>
</dbReference>
<evidence type="ECO:0000256" key="5">
    <source>
        <dbReference type="ARBA" id="ARBA00022840"/>
    </source>
</evidence>
<dbReference type="OrthoDB" id="10261385at2759"/>
<keyword evidence="4 10" id="KW-0547">Nucleotide-binding</keyword>
<dbReference type="GO" id="GO:0005524">
    <property type="term" value="F:ATP binding"/>
    <property type="evidence" value="ECO:0007669"/>
    <property type="project" value="UniProtKB-KW"/>
</dbReference>
<keyword evidence="3 10" id="KW-0436">Ligase</keyword>
<keyword evidence="7 10" id="KW-0030">Aminoacyl-tRNA synthetase</keyword>
<evidence type="ECO:0000256" key="9">
    <source>
        <dbReference type="ARBA" id="ARBA00049929"/>
    </source>
</evidence>
<evidence type="ECO:0000256" key="7">
    <source>
        <dbReference type="ARBA" id="ARBA00023146"/>
    </source>
</evidence>
<keyword evidence="6 10" id="KW-0648">Protein biosynthesis</keyword>
<protein>
    <recommendedName>
        <fullName evidence="2">tryptophan--tRNA ligase</fullName>
        <ecNumber evidence="2">6.1.1.2</ecNumber>
    </recommendedName>
    <alternativeName>
        <fullName evidence="8">Tryptophanyl-tRNA synthetase</fullName>
    </alternativeName>
</protein>
<name>A0A1X7UA20_AMPQE</name>